<dbReference type="Pfam" id="PF01041">
    <property type="entry name" value="DegT_DnrJ_EryC1"/>
    <property type="match status" value="1"/>
</dbReference>
<protein>
    <recommendedName>
        <fullName evidence="5">DegT/DnrJ/EryC1/StrS aminotransferase family protein</fullName>
    </recommendedName>
</protein>
<dbReference type="GO" id="GO:0000271">
    <property type="term" value="P:polysaccharide biosynthetic process"/>
    <property type="evidence" value="ECO:0007669"/>
    <property type="project" value="TreeGrafter"/>
</dbReference>
<evidence type="ECO:0000313" key="4">
    <source>
        <dbReference type="Proteomes" id="UP000260780"/>
    </source>
</evidence>
<dbReference type="GO" id="GO:0030170">
    <property type="term" value="F:pyridoxal phosphate binding"/>
    <property type="evidence" value="ECO:0007669"/>
    <property type="project" value="TreeGrafter"/>
</dbReference>
<evidence type="ECO:0008006" key="5">
    <source>
        <dbReference type="Google" id="ProtNLM"/>
    </source>
</evidence>
<gene>
    <name evidence="3" type="ORF">DXC17_16510</name>
</gene>
<proteinExistence type="inferred from homology"/>
<dbReference type="PANTHER" id="PTHR30244:SF34">
    <property type="entry name" value="DTDP-4-AMINO-4,6-DIDEOXYGALACTOSE TRANSAMINASE"/>
    <property type="match status" value="1"/>
</dbReference>
<name>A0A3E4VWU5_9BACT</name>
<evidence type="ECO:0000256" key="1">
    <source>
        <dbReference type="ARBA" id="ARBA00037999"/>
    </source>
</evidence>
<reference evidence="3 4" key="1">
    <citation type="submission" date="2018-08" db="EMBL/GenBank/DDBJ databases">
        <title>A genome reference for cultivated species of the human gut microbiota.</title>
        <authorList>
            <person name="Zou Y."/>
            <person name="Xue W."/>
            <person name="Luo G."/>
        </authorList>
    </citation>
    <scope>NUCLEOTIDE SEQUENCE [LARGE SCALE GENOMIC DNA]</scope>
    <source>
        <strain evidence="3 4">OM08-14</strain>
    </source>
</reference>
<dbReference type="AlphaFoldDB" id="A0A3E4VWU5"/>
<sequence>MKNIIYNNIIVEPSGELTPSIRISPFSNQNIYSRNNDEDKNVKEYFNNRFRYYTFTTKGRSAIALALSLLKLESNDVITILTTSNNFYISSCVTREIEKVCKWNRHITPSTKVIFVNHEFGYTYPHLSRLKELNLPIIEDCAHSFFTQNNDIGTIGDYVIYSLPKAFPIQLGGILKVKQDIALPRNSELEKYICGHLNNYIPLIDSIRAKRIDNFHFLTKELAPLGIIPYFNTNIQNDIPGTFLFKWHKNINYDQLKVFMQTNGVESSVFYGENAFFIPIHQGLDINEMSYMCELLKYFYDHD</sequence>
<dbReference type="InterPro" id="IPR000653">
    <property type="entry name" value="DegT/StrS_aminotransferase"/>
</dbReference>
<accession>A0A3E4VWU5</accession>
<dbReference type="RefSeq" id="WP_117748609.1">
    <property type="nucleotide sequence ID" value="NZ_DAWDLV010000027.1"/>
</dbReference>
<evidence type="ECO:0000313" key="3">
    <source>
        <dbReference type="EMBL" id="RGM34431.1"/>
    </source>
</evidence>
<dbReference type="EMBL" id="QSTF01000069">
    <property type="protein sequence ID" value="RGM34431.1"/>
    <property type="molecule type" value="Genomic_DNA"/>
</dbReference>
<dbReference type="InterPro" id="IPR015424">
    <property type="entry name" value="PyrdxlP-dep_Trfase"/>
</dbReference>
<evidence type="ECO:0000256" key="2">
    <source>
        <dbReference type="RuleBase" id="RU004508"/>
    </source>
</evidence>
<dbReference type="PANTHER" id="PTHR30244">
    <property type="entry name" value="TRANSAMINASE"/>
    <property type="match status" value="1"/>
</dbReference>
<dbReference type="GO" id="GO:0008483">
    <property type="term" value="F:transaminase activity"/>
    <property type="evidence" value="ECO:0007669"/>
    <property type="project" value="TreeGrafter"/>
</dbReference>
<dbReference type="SUPFAM" id="SSF53383">
    <property type="entry name" value="PLP-dependent transferases"/>
    <property type="match status" value="1"/>
</dbReference>
<comment type="similarity">
    <text evidence="1 2">Belongs to the DegT/DnrJ/EryC1 family.</text>
</comment>
<dbReference type="Proteomes" id="UP000260780">
    <property type="component" value="Unassembled WGS sequence"/>
</dbReference>
<dbReference type="Gene3D" id="3.40.640.10">
    <property type="entry name" value="Type I PLP-dependent aspartate aminotransferase-like (Major domain)"/>
    <property type="match status" value="1"/>
</dbReference>
<dbReference type="InterPro" id="IPR015421">
    <property type="entry name" value="PyrdxlP-dep_Trfase_major"/>
</dbReference>
<keyword evidence="2" id="KW-0663">Pyridoxal phosphate</keyword>
<organism evidence="3 4">
    <name type="scientific">Phocaeicola plebeius</name>
    <dbReference type="NCBI Taxonomy" id="310297"/>
    <lineage>
        <taxon>Bacteria</taxon>
        <taxon>Pseudomonadati</taxon>
        <taxon>Bacteroidota</taxon>
        <taxon>Bacteroidia</taxon>
        <taxon>Bacteroidales</taxon>
        <taxon>Bacteroidaceae</taxon>
        <taxon>Phocaeicola</taxon>
    </lineage>
</organism>
<comment type="caution">
    <text evidence="3">The sequence shown here is derived from an EMBL/GenBank/DDBJ whole genome shotgun (WGS) entry which is preliminary data.</text>
</comment>